<dbReference type="Pfam" id="PF09557">
    <property type="entry name" value="DUF2382"/>
    <property type="match status" value="1"/>
</dbReference>
<name>A0A7Y9RT52_9ACTN</name>
<dbReference type="InterPro" id="IPR052967">
    <property type="entry name" value="Stress_Response_Assoc"/>
</dbReference>
<dbReference type="EMBL" id="JACCAC010000001">
    <property type="protein sequence ID" value="NYG56121.1"/>
    <property type="molecule type" value="Genomic_DNA"/>
</dbReference>
<dbReference type="AlphaFoldDB" id="A0A7Y9RT52"/>
<evidence type="ECO:0000313" key="3">
    <source>
        <dbReference type="EMBL" id="NYG56121.1"/>
    </source>
</evidence>
<evidence type="ECO:0000259" key="2">
    <source>
        <dbReference type="Pfam" id="PF09557"/>
    </source>
</evidence>
<dbReference type="InterPro" id="IPR019060">
    <property type="entry name" value="DUF2382"/>
</dbReference>
<evidence type="ECO:0000313" key="4">
    <source>
        <dbReference type="Proteomes" id="UP000544110"/>
    </source>
</evidence>
<reference evidence="3 4" key="1">
    <citation type="submission" date="2020-07" db="EMBL/GenBank/DDBJ databases">
        <title>Sequencing the genomes of 1000 actinobacteria strains.</title>
        <authorList>
            <person name="Klenk H.-P."/>
        </authorList>
    </citation>
    <scope>NUCLEOTIDE SEQUENCE [LARGE SCALE GENOMIC DNA]</scope>
    <source>
        <strain evidence="3 4">DSM 24552</strain>
    </source>
</reference>
<organism evidence="3 4">
    <name type="scientific">Nocardioides perillae</name>
    <dbReference type="NCBI Taxonomy" id="1119534"/>
    <lineage>
        <taxon>Bacteria</taxon>
        <taxon>Bacillati</taxon>
        <taxon>Actinomycetota</taxon>
        <taxon>Actinomycetes</taxon>
        <taxon>Propionibacteriales</taxon>
        <taxon>Nocardioidaceae</taxon>
        <taxon>Nocardioides</taxon>
    </lineage>
</organism>
<protein>
    <submittedName>
        <fullName evidence="3">Uncharacterized protein (TIGR02271 family)</fullName>
    </submittedName>
</protein>
<feature type="region of interest" description="Disordered" evidence="1">
    <location>
        <begin position="1"/>
        <end position="23"/>
    </location>
</feature>
<sequence length="146" mass="16183">MNDRTPDPTSYASDADATAPVETVRHEERAAVTTEAHESGRVRVRKSVSTYPVEHTVPREVEEVEGTERVAAAEDDSGEVETLPDGSVSIPVFEEVLVVTKRLVVKERVVVRKSTVVDEHQLRTDLRREHIEVEAEGDVEVRDGLG</sequence>
<evidence type="ECO:0000256" key="1">
    <source>
        <dbReference type="SAM" id="MobiDB-lite"/>
    </source>
</evidence>
<accession>A0A7Y9RT52</accession>
<comment type="caution">
    <text evidence="3">The sequence shown here is derived from an EMBL/GenBank/DDBJ whole genome shotgun (WGS) entry which is preliminary data.</text>
</comment>
<gene>
    <name evidence="3" type="ORF">BJ989_002425</name>
</gene>
<proteinExistence type="predicted"/>
<dbReference type="PANTHER" id="PTHR38463">
    <property type="entry name" value="STRESS RESPONSE PROTEIN YSNF"/>
    <property type="match status" value="1"/>
</dbReference>
<keyword evidence="4" id="KW-1185">Reference proteome</keyword>
<feature type="domain" description="DUF2382" evidence="2">
    <location>
        <begin position="25"/>
        <end position="133"/>
    </location>
</feature>
<dbReference type="PANTHER" id="PTHR38463:SF1">
    <property type="entry name" value="STRESS RESPONSE PROTEIN YSNF"/>
    <property type="match status" value="1"/>
</dbReference>
<dbReference type="RefSeq" id="WP_179518443.1">
    <property type="nucleotide sequence ID" value="NZ_JACCAC010000001.1"/>
</dbReference>
<dbReference type="Proteomes" id="UP000544110">
    <property type="component" value="Unassembled WGS sequence"/>
</dbReference>